<dbReference type="EMBL" id="KZ821731">
    <property type="protein sequence ID" value="PYH78289.1"/>
    <property type="molecule type" value="Genomic_DNA"/>
</dbReference>
<dbReference type="RefSeq" id="XP_025488489.1">
    <property type="nucleotide sequence ID" value="XM_025630250.1"/>
</dbReference>
<dbReference type="VEuPathDB" id="FungiDB:BO82DRAFT_159983"/>
<dbReference type="STRING" id="1448315.A0A319C386"/>
<sequence length="810" mass="90979">MSVSAAVGDFPTLLQLFQMPIYSITDLLESSPRLATPRELKRVEKVLLDEFTRLEPWESNLPCVMQWVVVNGSLPLAQKCLDTLPSLIDYSGPMRATWLHIASRFDYGELARKLITYGVDVYAITERGMTALHLACVGGHSVTVKYLLEHLTSQAGKQAPGPGAATPRECDATRLIKFIIADNELGESAISLSAKAKGRGTSDILWAEIEAFASNKENLKRFSHADLERLMELAAQFEEPGSERILRVLLHLLHPKAVEKETEVDTSSWTTLHWAVQSARPELVWLLLSNGAHLKKKEISQAVQILESRTHNGSQSEADSVISHLLRSPPRVSAHAAIEDDFHQPEKPIPRAESKHFIENNTGIIVDFMDEAGFVMKRRTMGEIIYDKGPELILSHVDKHDFSSLTQLKQYLKDPTQRSSSIDLESPNELGFRSAKTKATIDQKTVADRPAMSRREQQLERNESTTPRQHLTEKESRDFRWIHTPVHNMRLAEDLITRIGVDSRKTKEEHEYLMKLLRLGLVESPAGGGKRYIRPQLLVTAPMNKTGRTTPGETSNMTVPAGEDEESLAAALYMPFLTVSEIGGMGSKSDGIEVSSKAATSTTESKENRLALNVHERMTLDQYYYSIVADTTVRDREQVLSRYLEWRDSGDYLMTHSRKGEKEVGTSSELSRKVSVFSVDQLWLWIVDDATIVTASTCDFQSFVDLVLEDLVFSESRGRHPSPRTAPEMMETILRVITGPQMHSVSVEGNHNLKQPLEIFRDTIRLVAEEETKMTRAFIEEVVGASTGADPLPRRDLGLEFQLLYEIKDI</sequence>
<feature type="compositionally biased region" description="Basic and acidic residues" evidence="4">
    <location>
        <begin position="440"/>
        <end position="463"/>
    </location>
</feature>
<dbReference type="GeneID" id="37132991"/>
<dbReference type="PANTHER" id="PTHR24198:SF165">
    <property type="entry name" value="ANKYRIN REPEAT-CONTAINING PROTEIN-RELATED"/>
    <property type="match status" value="1"/>
</dbReference>
<dbReference type="Proteomes" id="UP000248340">
    <property type="component" value="Unassembled WGS sequence"/>
</dbReference>
<feature type="region of interest" description="Disordered" evidence="4">
    <location>
        <begin position="440"/>
        <end position="476"/>
    </location>
</feature>
<organism evidence="5 6">
    <name type="scientific">Aspergillus uvarum CBS 121591</name>
    <dbReference type="NCBI Taxonomy" id="1448315"/>
    <lineage>
        <taxon>Eukaryota</taxon>
        <taxon>Fungi</taxon>
        <taxon>Dikarya</taxon>
        <taxon>Ascomycota</taxon>
        <taxon>Pezizomycotina</taxon>
        <taxon>Eurotiomycetes</taxon>
        <taxon>Eurotiomycetidae</taxon>
        <taxon>Eurotiales</taxon>
        <taxon>Aspergillaceae</taxon>
        <taxon>Aspergillus</taxon>
        <taxon>Aspergillus subgen. Circumdati</taxon>
    </lineage>
</organism>
<evidence type="ECO:0000256" key="2">
    <source>
        <dbReference type="ARBA" id="ARBA00023043"/>
    </source>
</evidence>
<keyword evidence="1" id="KW-0677">Repeat</keyword>
<feature type="repeat" description="ANK" evidence="3">
    <location>
        <begin position="267"/>
        <end position="299"/>
    </location>
</feature>
<evidence type="ECO:0000256" key="1">
    <source>
        <dbReference type="ARBA" id="ARBA00022737"/>
    </source>
</evidence>
<dbReference type="InterPro" id="IPR036770">
    <property type="entry name" value="Ankyrin_rpt-contain_sf"/>
</dbReference>
<evidence type="ECO:0000313" key="5">
    <source>
        <dbReference type="EMBL" id="PYH78289.1"/>
    </source>
</evidence>
<keyword evidence="6" id="KW-1185">Reference proteome</keyword>
<reference evidence="5 6" key="1">
    <citation type="submission" date="2016-12" db="EMBL/GenBank/DDBJ databases">
        <title>The genomes of Aspergillus section Nigri reveals drivers in fungal speciation.</title>
        <authorList>
            <consortium name="DOE Joint Genome Institute"/>
            <person name="Vesth T.C."/>
            <person name="Nybo J."/>
            <person name="Theobald S."/>
            <person name="Brandl J."/>
            <person name="Frisvad J.C."/>
            <person name="Nielsen K.F."/>
            <person name="Lyhne E.K."/>
            <person name="Kogle M.E."/>
            <person name="Kuo A."/>
            <person name="Riley R."/>
            <person name="Clum A."/>
            <person name="Nolan M."/>
            <person name="Lipzen A."/>
            <person name="Salamov A."/>
            <person name="Henrissat B."/>
            <person name="Wiebenga A."/>
            <person name="De Vries R.P."/>
            <person name="Grigoriev I.V."/>
            <person name="Mortensen U.H."/>
            <person name="Andersen M.R."/>
            <person name="Baker S.E."/>
        </authorList>
    </citation>
    <scope>NUCLEOTIDE SEQUENCE [LARGE SCALE GENOMIC DNA]</scope>
    <source>
        <strain evidence="5 6">CBS 121591</strain>
    </source>
</reference>
<keyword evidence="2 3" id="KW-0040">ANK repeat</keyword>
<dbReference type="InterPro" id="IPR002110">
    <property type="entry name" value="Ankyrin_rpt"/>
</dbReference>
<dbReference type="SMART" id="SM00248">
    <property type="entry name" value="ANK"/>
    <property type="match status" value="3"/>
</dbReference>
<gene>
    <name evidence="5" type="ORF">BO82DRAFT_159983</name>
</gene>
<evidence type="ECO:0000256" key="4">
    <source>
        <dbReference type="SAM" id="MobiDB-lite"/>
    </source>
</evidence>
<dbReference type="SUPFAM" id="SSF48403">
    <property type="entry name" value="Ankyrin repeat"/>
    <property type="match status" value="1"/>
</dbReference>
<name>A0A319C386_9EURO</name>
<dbReference type="PROSITE" id="PS50297">
    <property type="entry name" value="ANK_REP_REGION"/>
    <property type="match status" value="2"/>
</dbReference>
<accession>A0A319C386</accession>
<protein>
    <submittedName>
        <fullName evidence="5">Ankyrin</fullName>
    </submittedName>
</protein>
<dbReference type="Pfam" id="PF12796">
    <property type="entry name" value="Ank_2"/>
    <property type="match status" value="1"/>
</dbReference>
<evidence type="ECO:0000256" key="3">
    <source>
        <dbReference type="PROSITE-ProRule" id="PRU00023"/>
    </source>
</evidence>
<proteinExistence type="predicted"/>
<dbReference type="Gene3D" id="1.25.40.20">
    <property type="entry name" value="Ankyrin repeat-containing domain"/>
    <property type="match status" value="1"/>
</dbReference>
<evidence type="ECO:0000313" key="6">
    <source>
        <dbReference type="Proteomes" id="UP000248340"/>
    </source>
</evidence>
<dbReference type="PROSITE" id="PS50088">
    <property type="entry name" value="ANK_REPEAT"/>
    <property type="match status" value="2"/>
</dbReference>
<dbReference type="OrthoDB" id="341259at2759"/>
<dbReference type="PANTHER" id="PTHR24198">
    <property type="entry name" value="ANKYRIN REPEAT AND PROTEIN KINASE DOMAIN-CONTAINING PROTEIN"/>
    <property type="match status" value="1"/>
</dbReference>
<dbReference type="AlphaFoldDB" id="A0A319C386"/>
<feature type="repeat" description="ANK" evidence="3">
    <location>
        <begin position="127"/>
        <end position="150"/>
    </location>
</feature>